<organism evidence="4 5">
    <name type="scientific">Candidatus Acidiferrum panamense</name>
    <dbReference type="NCBI Taxonomy" id="2741543"/>
    <lineage>
        <taxon>Bacteria</taxon>
        <taxon>Pseudomonadati</taxon>
        <taxon>Acidobacteriota</taxon>
        <taxon>Terriglobia</taxon>
        <taxon>Candidatus Acidiferrales</taxon>
        <taxon>Candidatus Acidiferrum</taxon>
    </lineage>
</organism>
<dbReference type="Pfam" id="PF00115">
    <property type="entry name" value="COX1"/>
    <property type="match status" value="1"/>
</dbReference>
<dbReference type="GO" id="GO:0009060">
    <property type="term" value="P:aerobic respiration"/>
    <property type="evidence" value="ECO:0007669"/>
    <property type="project" value="InterPro"/>
</dbReference>
<reference evidence="4" key="1">
    <citation type="submission" date="2020-06" db="EMBL/GenBank/DDBJ databases">
        <title>Legume-microbial interactions unlock mineral nutrients during tropical forest succession.</title>
        <authorList>
            <person name="Epihov D.Z."/>
        </authorList>
    </citation>
    <scope>NUCLEOTIDE SEQUENCE [LARGE SCALE GENOMIC DNA]</scope>
    <source>
        <strain evidence="4">Pan2503</strain>
    </source>
</reference>
<dbReference type="PANTHER" id="PTHR10422:SF18">
    <property type="entry name" value="CYTOCHROME C OXIDASE SUBUNIT 1"/>
    <property type="match status" value="1"/>
</dbReference>
<evidence type="ECO:0000313" key="5">
    <source>
        <dbReference type="Proteomes" id="UP000567293"/>
    </source>
</evidence>
<comment type="caution">
    <text evidence="4">The sequence shown here is derived from an EMBL/GenBank/DDBJ whole genome shotgun (WGS) entry which is preliminary data.</text>
</comment>
<dbReference type="AlphaFoldDB" id="A0A7V8SVW2"/>
<keyword evidence="1" id="KW-0249">Electron transport</keyword>
<keyword evidence="1" id="KW-0813">Transport</keyword>
<keyword evidence="2" id="KW-0812">Transmembrane</keyword>
<feature type="transmembrane region" description="Helical" evidence="2">
    <location>
        <begin position="128"/>
        <end position="149"/>
    </location>
</feature>
<sequence>MAEGSVEQAHVQAPPEGFLRRYVFSLDHKVIGKQYYGLALASVFTGMLLSWLMRIHLVWPAARIPGLELLSKGGAPGGIITPEYYLSLLTMHGTLMVFFVLTNAPFAAFGNYFLPIQIGAEDMAFPRFNMMSFWTTFAAWLVLMLAFFIPDGPPISGWTSYAPLSA</sequence>
<dbReference type="PANTHER" id="PTHR10422">
    <property type="entry name" value="CYTOCHROME C OXIDASE SUBUNIT 1"/>
    <property type="match status" value="1"/>
</dbReference>
<dbReference type="InterPro" id="IPR023616">
    <property type="entry name" value="Cyt_c_oxase-like_su1_dom"/>
</dbReference>
<dbReference type="GO" id="GO:0022904">
    <property type="term" value="P:respiratory electron transport chain"/>
    <property type="evidence" value="ECO:0007669"/>
    <property type="project" value="TreeGrafter"/>
</dbReference>
<dbReference type="GO" id="GO:0016020">
    <property type="term" value="C:membrane"/>
    <property type="evidence" value="ECO:0007669"/>
    <property type="project" value="InterPro"/>
</dbReference>
<dbReference type="GO" id="GO:0004129">
    <property type="term" value="F:cytochrome-c oxidase activity"/>
    <property type="evidence" value="ECO:0007669"/>
    <property type="project" value="InterPro"/>
</dbReference>
<feature type="domain" description="Cytochrome oxidase subunit I profile" evidence="3">
    <location>
        <begin position="18"/>
        <end position="166"/>
    </location>
</feature>
<name>A0A7V8SVW2_9BACT</name>
<keyword evidence="5" id="KW-1185">Reference proteome</keyword>
<keyword evidence="2" id="KW-1133">Transmembrane helix</keyword>
<dbReference type="Proteomes" id="UP000567293">
    <property type="component" value="Unassembled WGS sequence"/>
</dbReference>
<dbReference type="PROSITE" id="PS50855">
    <property type="entry name" value="COX1"/>
    <property type="match status" value="1"/>
</dbReference>
<gene>
    <name evidence="4" type="ORF">HRJ53_04745</name>
</gene>
<feature type="transmembrane region" description="Helical" evidence="2">
    <location>
        <begin position="35"/>
        <end position="53"/>
    </location>
</feature>
<evidence type="ECO:0000256" key="2">
    <source>
        <dbReference type="SAM" id="Phobius"/>
    </source>
</evidence>
<dbReference type="GO" id="GO:0020037">
    <property type="term" value="F:heme binding"/>
    <property type="evidence" value="ECO:0007669"/>
    <property type="project" value="InterPro"/>
</dbReference>
<evidence type="ECO:0000259" key="3">
    <source>
        <dbReference type="PROSITE" id="PS50855"/>
    </source>
</evidence>
<evidence type="ECO:0000313" key="4">
    <source>
        <dbReference type="EMBL" id="MBA0084284.1"/>
    </source>
</evidence>
<keyword evidence="1" id="KW-0679">Respiratory chain</keyword>
<accession>A0A7V8SVW2</accession>
<dbReference type="InterPro" id="IPR000883">
    <property type="entry name" value="Cyt_C_Oxase_1"/>
</dbReference>
<dbReference type="Gene3D" id="1.20.210.10">
    <property type="entry name" value="Cytochrome c oxidase-like, subunit I domain"/>
    <property type="match status" value="1"/>
</dbReference>
<dbReference type="GO" id="GO:0015990">
    <property type="term" value="P:electron transport coupled proton transport"/>
    <property type="evidence" value="ECO:0007669"/>
    <property type="project" value="TreeGrafter"/>
</dbReference>
<evidence type="ECO:0000256" key="1">
    <source>
        <dbReference type="ARBA" id="ARBA00022660"/>
    </source>
</evidence>
<keyword evidence="2" id="KW-0472">Membrane</keyword>
<dbReference type="SUPFAM" id="SSF81442">
    <property type="entry name" value="Cytochrome c oxidase subunit I-like"/>
    <property type="match status" value="1"/>
</dbReference>
<proteinExistence type="predicted"/>
<dbReference type="PRINTS" id="PR01165">
    <property type="entry name" value="CYCOXIDASEI"/>
</dbReference>
<dbReference type="InterPro" id="IPR036927">
    <property type="entry name" value="Cyt_c_oxase-like_su1_sf"/>
</dbReference>
<protein>
    <submittedName>
        <fullName evidence="4">Cbb3-type cytochrome c oxidase subunit I</fullName>
    </submittedName>
</protein>
<feature type="non-terminal residue" evidence="4">
    <location>
        <position position="166"/>
    </location>
</feature>
<feature type="transmembrane region" description="Helical" evidence="2">
    <location>
        <begin position="95"/>
        <end position="116"/>
    </location>
</feature>
<dbReference type="EMBL" id="JACDQQ010000456">
    <property type="protein sequence ID" value="MBA0084284.1"/>
    <property type="molecule type" value="Genomic_DNA"/>
</dbReference>